<keyword evidence="3" id="KW-1185">Reference proteome</keyword>
<protein>
    <submittedName>
        <fullName evidence="2">Anthranilate synthase component 1</fullName>
    </submittedName>
</protein>
<dbReference type="PRINTS" id="PR00095">
    <property type="entry name" value="ANTSNTHASEI"/>
</dbReference>
<name>A0A2M9CJC2_9MICO</name>
<evidence type="ECO:0000313" key="3">
    <source>
        <dbReference type="Proteomes" id="UP000228758"/>
    </source>
</evidence>
<dbReference type="RefSeq" id="WP_100364244.1">
    <property type="nucleotide sequence ID" value="NZ_PGFF01000001.1"/>
</dbReference>
<dbReference type="Proteomes" id="UP000228758">
    <property type="component" value="Unassembled WGS sequence"/>
</dbReference>
<sequence>MRVLRHPVAWVDPAAAYAALHRDDPHSFWLDTAAPRPGEPGRTFLGGGTPVVGPDPLSVLERAPGAEVLGWVGWLGYGYARGTLELPALSESDLPDAGLLEVSRLIRFDHATRTVELIVAGDAWTPEALRWRDETVTALRNAAPVAPRAAPTLRPAHWRTDDESYLAAIGECLAAIRRGDAYQLCLTDEARVATDEHPLDLYVRLRERSPSHRAALLRTGDVALLSASPERFLSIGADGRVSTSPIKGTRRRDPRADVDDRLRHELLASDKERAENLMIVDLMRNDLARVCEVGSVAVESLFDVESYPQVHQLVSTVTGRLASGRTTVDAVRAVFPAGSMTGAPKRRAVELLDALERRPRGPYAGAFGFLRADGPAELAMTIRTIVLADGVARVGSGGGITAPSDPLEELEEKKLKARVLLEVLGSR</sequence>
<dbReference type="AlphaFoldDB" id="A0A2M9CJC2"/>
<feature type="domain" description="Chorismate-utilising enzyme C-terminal" evidence="1">
    <location>
        <begin position="162"/>
        <end position="416"/>
    </location>
</feature>
<reference evidence="2 3" key="1">
    <citation type="submission" date="2017-11" db="EMBL/GenBank/DDBJ databases">
        <title>Genomic Encyclopedia of Archaeal and Bacterial Type Strains, Phase II (KMG-II): From Individual Species to Whole Genera.</title>
        <authorList>
            <person name="Goeker M."/>
        </authorList>
    </citation>
    <scope>NUCLEOTIDE SEQUENCE [LARGE SCALE GENOMIC DNA]</scope>
    <source>
        <strain evidence="2 3">DSM 27393</strain>
    </source>
</reference>
<organism evidence="2 3">
    <name type="scientific">Diaminobutyricimonas aerilata</name>
    <dbReference type="NCBI Taxonomy" id="1162967"/>
    <lineage>
        <taxon>Bacteria</taxon>
        <taxon>Bacillati</taxon>
        <taxon>Actinomycetota</taxon>
        <taxon>Actinomycetes</taxon>
        <taxon>Micrococcales</taxon>
        <taxon>Microbacteriaceae</taxon>
        <taxon>Diaminobutyricimonas</taxon>
    </lineage>
</organism>
<gene>
    <name evidence="2" type="ORF">CLV46_1560</name>
</gene>
<dbReference type="EMBL" id="PGFF01000001">
    <property type="protein sequence ID" value="PJJ72000.1"/>
    <property type="molecule type" value="Genomic_DNA"/>
</dbReference>
<dbReference type="InterPro" id="IPR015890">
    <property type="entry name" value="Chorismate_C"/>
</dbReference>
<dbReference type="PANTHER" id="PTHR11236">
    <property type="entry name" value="AMINOBENZOATE/ANTHRANILATE SYNTHASE"/>
    <property type="match status" value="1"/>
</dbReference>
<dbReference type="PANTHER" id="PTHR11236:SF18">
    <property type="entry name" value="AMINODEOXYCHORISMATE SYNTHASE"/>
    <property type="match status" value="1"/>
</dbReference>
<comment type="caution">
    <text evidence="2">The sequence shown here is derived from an EMBL/GenBank/DDBJ whole genome shotgun (WGS) entry which is preliminary data.</text>
</comment>
<evidence type="ECO:0000259" key="1">
    <source>
        <dbReference type="Pfam" id="PF00425"/>
    </source>
</evidence>
<dbReference type="GO" id="GO:0046820">
    <property type="term" value="F:4-amino-4-deoxychorismate synthase activity"/>
    <property type="evidence" value="ECO:0007669"/>
    <property type="project" value="TreeGrafter"/>
</dbReference>
<dbReference type="InterPro" id="IPR019999">
    <property type="entry name" value="Anth_synth_I-like"/>
</dbReference>
<accession>A0A2M9CJC2</accession>
<dbReference type="GO" id="GO:0008153">
    <property type="term" value="P:4-aminobenzoate biosynthetic process"/>
    <property type="evidence" value="ECO:0007669"/>
    <property type="project" value="TreeGrafter"/>
</dbReference>
<evidence type="ECO:0000313" key="2">
    <source>
        <dbReference type="EMBL" id="PJJ72000.1"/>
    </source>
</evidence>
<dbReference type="Gene3D" id="3.60.120.10">
    <property type="entry name" value="Anthranilate synthase"/>
    <property type="match status" value="1"/>
</dbReference>
<dbReference type="InterPro" id="IPR005801">
    <property type="entry name" value="ADC_synthase"/>
</dbReference>
<dbReference type="GO" id="GO:0005737">
    <property type="term" value="C:cytoplasm"/>
    <property type="evidence" value="ECO:0007669"/>
    <property type="project" value="TreeGrafter"/>
</dbReference>
<dbReference type="Pfam" id="PF00425">
    <property type="entry name" value="Chorismate_bind"/>
    <property type="match status" value="1"/>
</dbReference>
<proteinExistence type="predicted"/>
<dbReference type="SUPFAM" id="SSF56322">
    <property type="entry name" value="ADC synthase"/>
    <property type="match status" value="1"/>
</dbReference>
<dbReference type="OrthoDB" id="3518032at2"/>
<dbReference type="GO" id="GO:0000162">
    <property type="term" value="P:L-tryptophan biosynthetic process"/>
    <property type="evidence" value="ECO:0007669"/>
    <property type="project" value="TreeGrafter"/>
</dbReference>